<protein>
    <recommendedName>
        <fullName evidence="3">Glycosyl transferase family 1 domain-containing protein</fullName>
    </recommendedName>
</protein>
<dbReference type="GeneID" id="14910697"/>
<dbReference type="AlphaFoldDB" id="G0QJV3"/>
<dbReference type="Gene3D" id="3.40.50.2000">
    <property type="entry name" value="Glycogen Phosphorylase B"/>
    <property type="match status" value="2"/>
</dbReference>
<keyword evidence="2" id="KW-0808">Transferase</keyword>
<evidence type="ECO:0000256" key="2">
    <source>
        <dbReference type="ARBA" id="ARBA00022679"/>
    </source>
</evidence>
<dbReference type="STRING" id="857967.G0QJV3"/>
<feature type="domain" description="Glycosyl transferase family 1" evidence="3">
    <location>
        <begin position="70"/>
        <end position="163"/>
    </location>
</feature>
<accession>G0QJV3</accession>
<dbReference type="SUPFAM" id="SSF53756">
    <property type="entry name" value="UDP-Glycosyltransferase/glycogen phosphorylase"/>
    <property type="match status" value="2"/>
</dbReference>
<keyword evidence="1" id="KW-0328">Glycosyltransferase</keyword>
<dbReference type="InParanoid" id="G0QJV3"/>
<gene>
    <name evidence="4" type="ORF">IMG5_009400</name>
</gene>
<dbReference type="InterPro" id="IPR027054">
    <property type="entry name" value="ALG2"/>
</dbReference>
<reference evidence="4 5" key="1">
    <citation type="submission" date="2011-07" db="EMBL/GenBank/DDBJ databases">
        <authorList>
            <person name="Coyne R."/>
            <person name="Brami D."/>
            <person name="Johnson J."/>
            <person name="Hostetler J."/>
            <person name="Hannick L."/>
            <person name="Clark T."/>
            <person name="Cassidy-Hanley D."/>
            <person name="Inman J."/>
        </authorList>
    </citation>
    <scope>NUCLEOTIDE SEQUENCE [LARGE SCALE GENOMIC DNA]</scope>
    <source>
        <strain evidence="4 5">G5</strain>
    </source>
</reference>
<dbReference type="OrthoDB" id="448893at2759"/>
<dbReference type="PANTHER" id="PTHR45918:SF1">
    <property type="entry name" value="ALPHA-1,3_1,6-MANNOSYLTRANSFERASE ALG2"/>
    <property type="match status" value="1"/>
</dbReference>
<evidence type="ECO:0000313" key="4">
    <source>
        <dbReference type="EMBL" id="EGR34504.1"/>
    </source>
</evidence>
<dbReference type="RefSeq" id="XP_004039808.1">
    <property type="nucleotide sequence ID" value="XM_004039760.1"/>
</dbReference>
<dbReference type="GO" id="GO:0004378">
    <property type="term" value="F:GDP-Man:Man(1)GlcNAc(2)-PP-Dol alpha-1,3-mannosyltransferase activity"/>
    <property type="evidence" value="ECO:0007669"/>
    <property type="project" value="InterPro"/>
</dbReference>
<keyword evidence="5" id="KW-1185">Reference proteome</keyword>
<sequence length="190" mass="21898">MSYNQPLSIAFIHPDLGIGGAEKLIINLAIALKQKGHQISIYTPFYDTNHCFQETKNLHIEVHGNLFPRTIFGKMWAFCANMRMLLWVLYTPPNEHFGIVPVECMFLEKIVLALNSGGPKESLKDEECGFLLENKIEKWADKMAWVYENQDKCKEMGKKGKQRAIQMFGFSQFANYIDNFAKDTLLKEIK</sequence>
<dbReference type="EMBL" id="GL983097">
    <property type="protein sequence ID" value="EGR34504.1"/>
    <property type="molecule type" value="Genomic_DNA"/>
</dbReference>
<organism evidence="4 5">
    <name type="scientific">Ichthyophthirius multifiliis</name>
    <name type="common">White spot disease agent</name>
    <name type="synonym">Ich</name>
    <dbReference type="NCBI Taxonomy" id="5932"/>
    <lineage>
        <taxon>Eukaryota</taxon>
        <taxon>Sar</taxon>
        <taxon>Alveolata</taxon>
        <taxon>Ciliophora</taxon>
        <taxon>Intramacronucleata</taxon>
        <taxon>Oligohymenophorea</taxon>
        <taxon>Hymenostomatida</taxon>
        <taxon>Ophryoglenina</taxon>
        <taxon>Ichthyophthirius</taxon>
    </lineage>
</organism>
<name>G0QJV3_ICHMU</name>
<dbReference type="PANTHER" id="PTHR45918">
    <property type="entry name" value="ALPHA-1,3/1,6-MANNOSYLTRANSFERASE ALG2"/>
    <property type="match status" value="1"/>
</dbReference>
<evidence type="ECO:0000313" key="5">
    <source>
        <dbReference type="Proteomes" id="UP000008983"/>
    </source>
</evidence>
<dbReference type="eggNOG" id="KOG0853">
    <property type="taxonomic scope" value="Eukaryota"/>
</dbReference>
<dbReference type="Pfam" id="PF00534">
    <property type="entry name" value="Glycos_transf_1"/>
    <property type="match status" value="1"/>
</dbReference>
<dbReference type="InterPro" id="IPR001296">
    <property type="entry name" value="Glyco_trans_1"/>
</dbReference>
<dbReference type="Proteomes" id="UP000008983">
    <property type="component" value="Unassembled WGS sequence"/>
</dbReference>
<proteinExistence type="predicted"/>
<evidence type="ECO:0000259" key="3">
    <source>
        <dbReference type="Pfam" id="PF00534"/>
    </source>
</evidence>
<dbReference type="GO" id="GO:0012505">
    <property type="term" value="C:endomembrane system"/>
    <property type="evidence" value="ECO:0007669"/>
    <property type="project" value="TreeGrafter"/>
</dbReference>
<evidence type="ECO:0000256" key="1">
    <source>
        <dbReference type="ARBA" id="ARBA00022676"/>
    </source>
</evidence>